<evidence type="ECO:0000256" key="1">
    <source>
        <dbReference type="SAM" id="MobiDB-lite"/>
    </source>
</evidence>
<protein>
    <submittedName>
        <fullName evidence="2">Uncharacterized protein</fullName>
    </submittedName>
</protein>
<dbReference type="OrthoDB" id="6768573at2759"/>
<evidence type="ECO:0000313" key="3">
    <source>
        <dbReference type="Proteomes" id="UP000652761"/>
    </source>
</evidence>
<dbReference type="Proteomes" id="UP000652761">
    <property type="component" value="Unassembled WGS sequence"/>
</dbReference>
<proteinExistence type="predicted"/>
<feature type="non-terminal residue" evidence="2">
    <location>
        <position position="578"/>
    </location>
</feature>
<organism evidence="2 3">
    <name type="scientific">Colocasia esculenta</name>
    <name type="common">Wild taro</name>
    <name type="synonym">Arum esculentum</name>
    <dbReference type="NCBI Taxonomy" id="4460"/>
    <lineage>
        <taxon>Eukaryota</taxon>
        <taxon>Viridiplantae</taxon>
        <taxon>Streptophyta</taxon>
        <taxon>Embryophyta</taxon>
        <taxon>Tracheophyta</taxon>
        <taxon>Spermatophyta</taxon>
        <taxon>Magnoliopsida</taxon>
        <taxon>Liliopsida</taxon>
        <taxon>Araceae</taxon>
        <taxon>Aroideae</taxon>
        <taxon>Colocasieae</taxon>
        <taxon>Colocasia</taxon>
    </lineage>
</organism>
<name>A0A843UPY2_COLES</name>
<evidence type="ECO:0000313" key="2">
    <source>
        <dbReference type="EMBL" id="MQL83830.1"/>
    </source>
</evidence>
<keyword evidence="3" id="KW-1185">Reference proteome</keyword>
<gene>
    <name evidence="2" type="ORF">Taro_016327</name>
</gene>
<dbReference type="EMBL" id="NMUH01000721">
    <property type="protein sequence ID" value="MQL83830.1"/>
    <property type="molecule type" value="Genomic_DNA"/>
</dbReference>
<sequence>MAEGDTIIGEALEVQDEAVPTEAVAAAPAVQDDQENARAEVPAIQEQQEEIPIVQEDQAAATTDVQEIATEVNIEAPVVSSSRIADIPPEGIKPVGQIEEVITPTSRVASILRSVLDSIPSTQGEQEQLTEEVSKEAMAPGHIEDVVMVDAPIDGEHTAETATEPQGEPSPNPPVDQFQEGVLTSPSESEEEVNVENVEPFARASDRSKVVAPEIPLLTRKPHWRLRQKKLKVNMKPIIERLDEQGTIHCSVHSDIASIFISQSTTSNQIGALTSKLQSLKSELGRLQQVLQELSIFVRAHLQILAPLAPPPTEPEVVGPSGPSAVANELGPSGHNFENLVGPSGPSVVEEVVASELADAAQSGPSGPVEDISGPSGFTHFCLGSVNTRSKQVDTSPRFQKAQLPDWDSRSTLAQSRFQKGRSTLTQGRSTLDPVSSRQVCRNGTTGRHTPAESQNREFLCTRGWLGFRGFDLGFHAHAPQSTLWTYGAINTHVPCTQKAREPIHFQKKLFGGQRGLSRSVSISRSYKPSFQEERQGNQGESLERRLLCKAREQIQLKRLRRRRISGISDAIKAEYRQ</sequence>
<dbReference type="AlphaFoldDB" id="A0A843UPY2"/>
<reference evidence="2" key="1">
    <citation type="submission" date="2017-07" db="EMBL/GenBank/DDBJ databases">
        <title>Taro Niue Genome Assembly and Annotation.</title>
        <authorList>
            <person name="Atibalentja N."/>
            <person name="Keating K."/>
            <person name="Fields C.J."/>
        </authorList>
    </citation>
    <scope>NUCLEOTIDE SEQUENCE</scope>
    <source>
        <strain evidence="2">Niue_2</strain>
        <tissue evidence="2">Leaf</tissue>
    </source>
</reference>
<comment type="caution">
    <text evidence="2">The sequence shown here is derived from an EMBL/GenBank/DDBJ whole genome shotgun (WGS) entry which is preliminary data.</text>
</comment>
<feature type="region of interest" description="Disordered" evidence="1">
    <location>
        <begin position="418"/>
        <end position="454"/>
    </location>
</feature>
<accession>A0A843UPY2</accession>